<dbReference type="STRING" id="1045774.SAMN05421872_113148"/>
<evidence type="ECO:0000313" key="1">
    <source>
        <dbReference type="EMBL" id="SDE01954.1"/>
    </source>
</evidence>
<keyword evidence="2" id="KW-1185">Reference proteome</keyword>
<dbReference type="AlphaFoldDB" id="A0A1G6ZGY3"/>
<dbReference type="RefSeq" id="WP_090860348.1">
    <property type="nucleotide sequence ID" value="NZ_FMZM01000013.1"/>
</dbReference>
<dbReference type="Proteomes" id="UP000199034">
    <property type="component" value="Unassembled WGS sequence"/>
</dbReference>
<proteinExistence type="predicted"/>
<gene>
    <name evidence="1" type="ORF">SAMN05421872_113148</name>
</gene>
<reference evidence="1 2" key="1">
    <citation type="submission" date="2016-10" db="EMBL/GenBank/DDBJ databases">
        <authorList>
            <person name="de Groot N.N."/>
        </authorList>
    </citation>
    <scope>NUCLEOTIDE SEQUENCE [LARGE SCALE GENOMIC DNA]</scope>
    <source>
        <strain evidence="1 2">CGMCC 4.6858</strain>
    </source>
</reference>
<name>A0A1G6ZGY3_9ACTN</name>
<organism evidence="1 2">
    <name type="scientific">Nocardioides lianchengensis</name>
    <dbReference type="NCBI Taxonomy" id="1045774"/>
    <lineage>
        <taxon>Bacteria</taxon>
        <taxon>Bacillati</taxon>
        <taxon>Actinomycetota</taxon>
        <taxon>Actinomycetes</taxon>
        <taxon>Propionibacteriales</taxon>
        <taxon>Nocardioidaceae</taxon>
        <taxon>Nocardioides</taxon>
    </lineage>
</organism>
<sequence>MTHDDLSTLLRDHVAHDEPPAPLPTRSISAGRRRIRTRRLLATGGTVAALALTGAVAVPLVSGDDEPGRGSGIDPASAAALAAYDVERMPELMDDHVRAVLERSVPDLGAWTFSALDANSTDLPERYWEKASDLSVTYGGPEHQWDVSISHARSEAEGDPERYCREGLDDGTFLECAVDRTADGDVVVSNLWALRPMRGGASKVVNASRLDAARLETLSFERRVKVIKSETLITYASEKVRATDRDPATAVFATSYDDLAEIGTDPELVMPVPPRGENGCPTWTWSRPGESVSCE</sequence>
<evidence type="ECO:0000313" key="2">
    <source>
        <dbReference type="Proteomes" id="UP000199034"/>
    </source>
</evidence>
<accession>A0A1G6ZGY3</accession>
<protein>
    <submittedName>
        <fullName evidence="1">Uncharacterized protein</fullName>
    </submittedName>
</protein>
<dbReference type="OrthoDB" id="3791028at2"/>
<dbReference type="EMBL" id="FMZM01000013">
    <property type="protein sequence ID" value="SDE01954.1"/>
    <property type="molecule type" value="Genomic_DNA"/>
</dbReference>